<sequence length="37" mass="4582">MPKLKLIFQTKKFFIVKKQKIIDKVQYLMSFVIYLLF</sequence>
<reference evidence="1 2" key="1">
    <citation type="submission" date="2019-03" db="EMBL/GenBank/DDBJ databases">
        <title>Genomic Encyclopedia of Archaeal and Bacterial Type Strains, Phase II (KMG-II): from individual species to whole genera.</title>
        <authorList>
            <person name="Goeker M."/>
        </authorList>
    </citation>
    <scope>NUCLEOTIDE SEQUENCE [LARGE SCALE GENOMIC DNA]</scope>
    <source>
        <strain evidence="1 2">DSM 25687</strain>
    </source>
</reference>
<keyword evidence="2" id="KW-1185">Reference proteome</keyword>
<organism evidence="1 2">
    <name type="scientific">Flavobacterium dankookense</name>
    <dbReference type="NCBI Taxonomy" id="706186"/>
    <lineage>
        <taxon>Bacteria</taxon>
        <taxon>Pseudomonadati</taxon>
        <taxon>Bacteroidota</taxon>
        <taxon>Flavobacteriia</taxon>
        <taxon>Flavobacteriales</taxon>
        <taxon>Flavobacteriaceae</taxon>
        <taxon>Flavobacterium</taxon>
    </lineage>
</organism>
<name>A0A4R6Q6Y9_9FLAO</name>
<accession>A0A4R6Q6Y9</accession>
<dbReference type="EMBL" id="SNXR01000015">
    <property type="protein sequence ID" value="TDP58268.1"/>
    <property type="molecule type" value="Genomic_DNA"/>
</dbReference>
<comment type="caution">
    <text evidence="1">The sequence shown here is derived from an EMBL/GenBank/DDBJ whole genome shotgun (WGS) entry which is preliminary data.</text>
</comment>
<proteinExistence type="predicted"/>
<protein>
    <submittedName>
        <fullName evidence="1">Uncharacterized protein</fullName>
    </submittedName>
</protein>
<gene>
    <name evidence="1" type="ORF">BC748_2305</name>
</gene>
<dbReference type="AlphaFoldDB" id="A0A4R6Q6Y9"/>
<evidence type="ECO:0000313" key="2">
    <source>
        <dbReference type="Proteomes" id="UP000295260"/>
    </source>
</evidence>
<dbReference type="Proteomes" id="UP000295260">
    <property type="component" value="Unassembled WGS sequence"/>
</dbReference>
<evidence type="ECO:0000313" key="1">
    <source>
        <dbReference type="EMBL" id="TDP58268.1"/>
    </source>
</evidence>